<name>A0A6C0M3N7_9ZZZZ</name>
<dbReference type="SUPFAM" id="SSF53448">
    <property type="entry name" value="Nucleotide-diphospho-sugar transferases"/>
    <property type="match status" value="1"/>
</dbReference>
<evidence type="ECO:0000313" key="1">
    <source>
        <dbReference type="EMBL" id="QHU36581.1"/>
    </source>
</evidence>
<accession>A0A6C0M3N7</accession>
<proteinExistence type="predicted"/>
<dbReference type="AlphaFoldDB" id="A0A6C0M3N7"/>
<evidence type="ECO:0008006" key="2">
    <source>
        <dbReference type="Google" id="ProtNLM"/>
    </source>
</evidence>
<reference evidence="1" key="1">
    <citation type="journal article" date="2020" name="Nature">
        <title>Giant virus diversity and host interactions through global metagenomics.</title>
        <authorList>
            <person name="Schulz F."/>
            <person name="Roux S."/>
            <person name="Paez-Espino D."/>
            <person name="Jungbluth S."/>
            <person name="Walsh D.A."/>
            <person name="Denef V.J."/>
            <person name="McMahon K.D."/>
            <person name="Konstantinidis K.T."/>
            <person name="Eloe-Fadrosh E.A."/>
            <person name="Kyrpides N.C."/>
            <person name="Woyke T."/>
        </authorList>
    </citation>
    <scope>NUCLEOTIDE SEQUENCE</scope>
    <source>
        <strain evidence="1">GVMAG-S-1035231-58</strain>
    </source>
</reference>
<protein>
    <recommendedName>
        <fullName evidence="2">Glycosyltransferase</fullName>
    </recommendedName>
</protein>
<sequence length="262" mass="30452">MNYMYTVEKMRAALIPWYTIELCFGDSPPEIYDAIHVRSKSVLFHKERLCALLERKVSWWYTKVLFLDADIVFSNAGWYDDLSRLLDTHDAVQPFASAVWLDLTYTKASQERLSVLYMDKSKTYDPAYHPGFGWAFRRSWFRKTGFFQYGITGSGDTLSAAAWLGVEFPKGYLRQALAPAYEEYKKLPKPRMSCLPGTIYHLWHGTHANRKYVERHKVLDGIRDIRTVVRANSDDVWELTDRKLESGLRDYFAGREDDGLSA</sequence>
<dbReference type="InterPro" id="IPR029044">
    <property type="entry name" value="Nucleotide-diphossugar_trans"/>
</dbReference>
<dbReference type="EMBL" id="MN740640">
    <property type="protein sequence ID" value="QHU36581.1"/>
    <property type="molecule type" value="Genomic_DNA"/>
</dbReference>
<organism evidence="1">
    <name type="scientific">viral metagenome</name>
    <dbReference type="NCBI Taxonomy" id="1070528"/>
    <lineage>
        <taxon>unclassified sequences</taxon>
        <taxon>metagenomes</taxon>
        <taxon>organismal metagenomes</taxon>
    </lineage>
</organism>